<evidence type="ECO:0000256" key="4">
    <source>
        <dbReference type="ARBA" id="ARBA00024331"/>
    </source>
</evidence>
<dbReference type="HAMAP" id="MF_00147_B">
    <property type="entry name" value="TIM_B"/>
    <property type="match status" value="1"/>
</dbReference>
<dbReference type="InterPro" id="IPR020861">
    <property type="entry name" value="Triosephosphate_isomerase_AS"/>
</dbReference>
<dbReference type="SUPFAM" id="SSF51351">
    <property type="entry name" value="Triosephosphate isomerase (TIM)"/>
    <property type="match status" value="1"/>
</dbReference>
<dbReference type="PANTHER" id="PTHR21139">
    <property type="entry name" value="TRIOSEPHOSPHATE ISOMERASE"/>
    <property type="match status" value="1"/>
</dbReference>
<evidence type="ECO:0000313" key="5">
    <source>
        <dbReference type="EMBL" id="PNH10473.1"/>
    </source>
</evidence>
<comment type="caution">
    <text evidence="5">The sequence shown here is derived from an EMBL/GenBank/DDBJ whole genome shotgun (WGS) entry which is preliminary data.</text>
</comment>
<reference evidence="5 6" key="1">
    <citation type="journal article" date="2017" name="Mol. Biol. Evol.">
        <title>The 4-celled Tetrabaena socialis nuclear genome reveals the essential components for genetic control of cell number at the origin of multicellularity in the volvocine lineage.</title>
        <authorList>
            <person name="Featherston J."/>
            <person name="Arakaki Y."/>
            <person name="Hanschen E.R."/>
            <person name="Ferris P.J."/>
            <person name="Michod R.E."/>
            <person name="Olson B.J.S.C."/>
            <person name="Nozaki H."/>
            <person name="Durand P.M."/>
        </authorList>
    </citation>
    <scope>NUCLEOTIDE SEQUENCE [LARGE SCALE GENOMIC DNA]</scope>
    <source>
        <strain evidence="5 6">NIES-571</strain>
    </source>
</reference>
<evidence type="ECO:0000256" key="2">
    <source>
        <dbReference type="ARBA" id="ARBA00011738"/>
    </source>
</evidence>
<dbReference type="FunFam" id="3.20.20.70:FF:000025">
    <property type="entry name" value="Triosephosphate isomerase"/>
    <property type="match status" value="1"/>
</dbReference>
<dbReference type="Proteomes" id="UP000236333">
    <property type="component" value="Unassembled WGS sequence"/>
</dbReference>
<evidence type="ECO:0000256" key="1">
    <source>
        <dbReference type="ARBA" id="ARBA00007422"/>
    </source>
</evidence>
<dbReference type="NCBIfam" id="TIGR00419">
    <property type="entry name" value="tim"/>
    <property type="match status" value="1"/>
</dbReference>
<evidence type="ECO:0000256" key="3">
    <source>
        <dbReference type="ARBA" id="ARBA00023235"/>
    </source>
</evidence>
<dbReference type="Gene3D" id="3.20.20.70">
    <property type="entry name" value="Aldolase class I"/>
    <property type="match status" value="1"/>
</dbReference>
<dbReference type="InterPro" id="IPR035990">
    <property type="entry name" value="TIM_sf"/>
</dbReference>
<name>A0A2J8AD86_9CHLO</name>
<dbReference type="InterPro" id="IPR013785">
    <property type="entry name" value="Aldolase_TIM"/>
</dbReference>
<dbReference type="EMBL" id="PGGS01000055">
    <property type="protein sequence ID" value="PNH10473.1"/>
    <property type="molecule type" value="Genomic_DNA"/>
</dbReference>
<comment type="similarity">
    <text evidence="1">Belongs to the triosephosphate isomerase family.</text>
</comment>
<dbReference type="GO" id="GO:0005829">
    <property type="term" value="C:cytosol"/>
    <property type="evidence" value="ECO:0007669"/>
    <property type="project" value="TreeGrafter"/>
</dbReference>
<dbReference type="GO" id="GO:0006096">
    <property type="term" value="P:glycolytic process"/>
    <property type="evidence" value="ECO:0007669"/>
    <property type="project" value="InterPro"/>
</dbReference>
<dbReference type="InterPro" id="IPR022896">
    <property type="entry name" value="TrioseP_Isoase_bac/euk"/>
</dbReference>
<dbReference type="PROSITE" id="PS51440">
    <property type="entry name" value="TIM_2"/>
    <property type="match status" value="1"/>
</dbReference>
<dbReference type="GO" id="GO:0019563">
    <property type="term" value="P:glycerol catabolic process"/>
    <property type="evidence" value="ECO:0007669"/>
    <property type="project" value="TreeGrafter"/>
</dbReference>
<dbReference type="GO" id="GO:0046166">
    <property type="term" value="P:glyceraldehyde-3-phosphate biosynthetic process"/>
    <property type="evidence" value="ECO:0007669"/>
    <property type="project" value="TreeGrafter"/>
</dbReference>
<dbReference type="InterPro" id="IPR000652">
    <property type="entry name" value="Triosephosphate_isomerase"/>
</dbReference>
<keyword evidence="6" id="KW-1185">Reference proteome</keyword>
<proteinExistence type="inferred from homology"/>
<dbReference type="Pfam" id="PF00121">
    <property type="entry name" value="TIM"/>
    <property type="match status" value="1"/>
</dbReference>
<sequence>MLAKRSLLSAGSRSSAVALPPRVPAGRGRLEVVCASNAKFFVGGNWKCNGSVASVRTLVDELNSGVLNSGVEAVCAPPFIYIDYVMQHLDSKKFALAAQNCWIGGNGAFTGEISAEQLIDFGVPWVLAGHSERRALNGESNEFVAKKAAHAVSSGMSVIACIGETLDQRNSGSVFKVLDAQMQALVDEITDWSKVVIAYEPVWAIGTGVVASPAQAQEVHAYLRKFCQAKLGLSVADTLRIIYGGSVNDANCKELAHMEDIDGFLVGGASLKGCSFVTICNAGGSKAK</sequence>
<dbReference type="OrthoDB" id="6715177at2759"/>
<comment type="subunit">
    <text evidence="2">Homodimer.</text>
</comment>
<dbReference type="PROSITE" id="PS00171">
    <property type="entry name" value="TIM_1"/>
    <property type="match status" value="1"/>
</dbReference>
<gene>
    <name evidence="5" type="ORF">TSOC_002795</name>
</gene>
<evidence type="ECO:0000313" key="6">
    <source>
        <dbReference type="Proteomes" id="UP000236333"/>
    </source>
</evidence>
<accession>A0A2J8AD86</accession>
<dbReference type="GO" id="GO:0006094">
    <property type="term" value="P:gluconeogenesis"/>
    <property type="evidence" value="ECO:0007669"/>
    <property type="project" value="TreeGrafter"/>
</dbReference>
<dbReference type="GO" id="GO:0004807">
    <property type="term" value="F:triose-phosphate isomerase activity"/>
    <property type="evidence" value="ECO:0007669"/>
    <property type="project" value="InterPro"/>
</dbReference>
<dbReference type="CDD" id="cd00311">
    <property type="entry name" value="TIM"/>
    <property type="match status" value="1"/>
</dbReference>
<organism evidence="5 6">
    <name type="scientific">Tetrabaena socialis</name>
    <dbReference type="NCBI Taxonomy" id="47790"/>
    <lineage>
        <taxon>Eukaryota</taxon>
        <taxon>Viridiplantae</taxon>
        <taxon>Chlorophyta</taxon>
        <taxon>core chlorophytes</taxon>
        <taxon>Chlorophyceae</taxon>
        <taxon>CS clade</taxon>
        <taxon>Chlamydomonadales</taxon>
        <taxon>Tetrabaenaceae</taxon>
        <taxon>Tetrabaena</taxon>
    </lineage>
</organism>
<dbReference type="AlphaFoldDB" id="A0A2J8AD86"/>
<dbReference type="PANTHER" id="PTHR21139:SF2">
    <property type="entry name" value="TRIOSEPHOSPHATE ISOMERASE"/>
    <property type="match status" value="1"/>
</dbReference>
<keyword evidence="3 5" id="KW-0413">Isomerase</keyword>
<protein>
    <submittedName>
        <fullName evidence="5">Triosephosphate isomerase, chloroplastic</fullName>
    </submittedName>
</protein>
<comment type="pathway">
    <text evidence="4">Carbohydrate biosynthesis.</text>
</comment>